<feature type="compositionally biased region" description="Polar residues" evidence="1">
    <location>
        <begin position="1"/>
        <end position="15"/>
    </location>
</feature>
<feature type="region of interest" description="Disordered" evidence="1">
    <location>
        <begin position="1"/>
        <end position="27"/>
    </location>
</feature>
<gene>
    <name evidence="2" type="ORF">ROA7745_04238</name>
</gene>
<evidence type="ECO:0000313" key="2">
    <source>
        <dbReference type="EMBL" id="SMC14371.1"/>
    </source>
</evidence>
<proteinExistence type="predicted"/>
<dbReference type="EMBL" id="FWXB01000025">
    <property type="protein sequence ID" value="SMC14371.1"/>
    <property type="molecule type" value="Genomic_DNA"/>
</dbReference>
<name>A0A1X7BXP8_9RHOB</name>
<sequence length="681" mass="76915">MKATASQAHQKNATPTHAAHDPASQAAPKVDALGVAIKRPEMVIQRKLQALADQSAQVKQLRSHRLAAAGAVLQRVRLIGPTGGVDYDRSKLDSLKVEEMKKWQGLPGFEDSSDYTWHHIAPQSRLTDRGLASNRLLVRLGPSASARIGDPGNDFTDPNFDETGTRTPFSEGVEGAVGKDTAIDPGELTRRLQGLAREREGKASQKSYSNPSTWHIPLEVLVQFIDECPDSTADGPQKELMRKTAHKNATLVAYNDYKDKSSPERQELAVPLITLHEDQIGADLKGLFHAAIHKRPSFVRGHVLDEFQNEKFKARTELIVAKKRKFEQLINTDGELLALAKQAGPDLVRKKGVLQRYNQMTKAMQVLVTAPGTGVTTGLKHKFYPGNRIRVDHNLWLRAMEYVVAFREKNDTDNKIKNLPVFGLEPHADVTRVIPLLGVAKQALGKEETRALDESIPIDKEREAAILGTLPDYKPKTELPRTKTAYSKRKTPKRNAARYPITDEEAARHKQLVMVGKQEEADELRKTLHGRGMVAPEAFKLSEAKRIAEGEREKKVSAEMSEREGRLQDEANREKLEEFRNTQDERTRKLNTATRAFIMAYEDETEVSFDLLFDFLMRLWPDMRTQMDAVVRSMRWEIRPEKEPADRKDLETYESDLSQKYDDRLKTGVKDIRSAFHDYAK</sequence>
<evidence type="ECO:0000313" key="3">
    <source>
        <dbReference type="Proteomes" id="UP000193224"/>
    </source>
</evidence>
<keyword evidence="3" id="KW-1185">Reference proteome</keyword>
<dbReference type="AlphaFoldDB" id="A0A1X7BXP8"/>
<organism evidence="2 3">
    <name type="scientific">Roseovarius aestuarii</name>
    <dbReference type="NCBI Taxonomy" id="475083"/>
    <lineage>
        <taxon>Bacteria</taxon>
        <taxon>Pseudomonadati</taxon>
        <taxon>Pseudomonadota</taxon>
        <taxon>Alphaproteobacteria</taxon>
        <taxon>Rhodobacterales</taxon>
        <taxon>Roseobacteraceae</taxon>
        <taxon>Roseovarius</taxon>
    </lineage>
</organism>
<accession>A0A1X7BXP8</accession>
<reference evidence="2 3" key="1">
    <citation type="submission" date="2017-03" db="EMBL/GenBank/DDBJ databases">
        <authorList>
            <person name="Afonso C.L."/>
            <person name="Miller P.J."/>
            <person name="Scott M.A."/>
            <person name="Spackman E."/>
            <person name="Goraichik I."/>
            <person name="Dimitrov K.M."/>
            <person name="Suarez D.L."/>
            <person name="Swayne D.E."/>
        </authorList>
    </citation>
    <scope>NUCLEOTIDE SEQUENCE [LARGE SCALE GENOMIC DNA]</scope>
    <source>
        <strain evidence="2 3">CECT 7745</strain>
    </source>
</reference>
<dbReference type="Proteomes" id="UP000193224">
    <property type="component" value="Unassembled WGS sequence"/>
</dbReference>
<protein>
    <submittedName>
        <fullName evidence="2">Uncharacterized protein</fullName>
    </submittedName>
</protein>
<dbReference type="RefSeq" id="WP_085802275.1">
    <property type="nucleotide sequence ID" value="NZ_FWXB01000025.1"/>
</dbReference>
<dbReference type="OrthoDB" id="9963279at2"/>
<evidence type="ECO:0000256" key="1">
    <source>
        <dbReference type="SAM" id="MobiDB-lite"/>
    </source>
</evidence>